<keyword evidence="12" id="KW-1185">Reference proteome</keyword>
<comment type="caution">
    <text evidence="11">The sequence shown here is derived from an EMBL/GenBank/DDBJ whole genome shotgun (WGS) entry which is preliminary data.</text>
</comment>
<evidence type="ECO:0000259" key="9">
    <source>
        <dbReference type="Pfam" id="PF02875"/>
    </source>
</evidence>
<evidence type="ECO:0000259" key="10">
    <source>
        <dbReference type="Pfam" id="PF08245"/>
    </source>
</evidence>
<keyword evidence="7 8" id="KW-0132">Cell division</keyword>
<keyword evidence="7 8" id="KW-0131">Cell cycle</keyword>
<dbReference type="SUPFAM" id="SSF51984">
    <property type="entry name" value="MurCD N-terminal domain"/>
    <property type="match status" value="1"/>
</dbReference>
<feature type="binding site" evidence="7">
    <location>
        <begin position="122"/>
        <end position="128"/>
    </location>
    <ligand>
        <name>ATP</name>
        <dbReference type="ChEBI" id="CHEBI:30616"/>
    </ligand>
</feature>
<sequence length="464" mass="49242">MSLYSDRHCLVLGLGESGLAAAQWLARQGARLRIADSRTVPPGREAIHSIAPQAELICAPFSPQLLEGIELLVISPGLDPREPVVQLARSRGIEITGEIELFAQALREIGWRAESKLIAITGTNGKTTTTALCGELCRAAGLDAAVAGNISPAALSELMLRLDAGQRPDVWVLELSSFQLETTRSLDADAAVILNVSDDHLDRHGDMQSYAQAKAAVFAGSGVQVLNREDVWVAGLGLAGRRVVDFGLSAPQGEAQYGIRQIEGEHYLCRGSEVLLAHSALQLAGMHNLANALAALALCEAIGLPREALLAGLRAFRGLPHRVERVARREDGVDFYDDSKGTNVGATLAALQGLGRRVVLIAGGDGKGQDFRPLSPALQTHARSMVLIGRDAARLAAETADSAVPTQFAPSMEEAVLVANFLAQAGDAVLLSPACASLDMFRNYAHRAQVFCDAVLQLPGVRRV</sequence>
<feature type="domain" description="Mur ligase central" evidence="10">
    <location>
        <begin position="120"/>
        <end position="298"/>
    </location>
</feature>
<comment type="pathway">
    <text evidence="2 7 8">Cell wall biogenesis; peptidoglycan biosynthesis.</text>
</comment>
<evidence type="ECO:0000256" key="3">
    <source>
        <dbReference type="ARBA" id="ARBA00022490"/>
    </source>
</evidence>
<dbReference type="Gene3D" id="3.90.190.20">
    <property type="entry name" value="Mur ligase, C-terminal domain"/>
    <property type="match status" value="1"/>
</dbReference>
<dbReference type="InterPro" id="IPR005762">
    <property type="entry name" value="MurD"/>
</dbReference>
<evidence type="ECO:0000256" key="4">
    <source>
        <dbReference type="ARBA" id="ARBA00022598"/>
    </source>
</evidence>
<dbReference type="Pfam" id="PF21799">
    <property type="entry name" value="MurD-like_N"/>
    <property type="match status" value="1"/>
</dbReference>
<dbReference type="HAMAP" id="MF_00639">
    <property type="entry name" value="MurD"/>
    <property type="match status" value="1"/>
</dbReference>
<dbReference type="Proteomes" id="UP001410394">
    <property type="component" value="Unassembled WGS sequence"/>
</dbReference>
<dbReference type="InterPro" id="IPR004101">
    <property type="entry name" value="Mur_ligase_C"/>
</dbReference>
<keyword evidence="4 7" id="KW-0436">Ligase</keyword>
<evidence type="ECO:0000313" key="11">
    <source>
        <dbReference type="EMBL" id="MEN3068137.1"/>
    </source>
</evidence>
<dbReference type="NCBIfam" id="TIGR01087">
    <property type="entry name" value="murD"/>
    <property type="match status" value="1"/>
</dbReference>
<dbReference type="GO" id="GO:0008764">
    <property type="term" value="F:UDP-N-acetylmuramoylalanine-D-glutamate ligase activity"/>
    <property type="evidence" value="ECO:0007669"/>
    <property type="project" value="UniProtKB-EC"/>
</dbReference>
<organism evidence="11 12">
    <name type="scientific">Uliginosibacterium sediminicola</name>
    <dbReference type="NCBI Taxonomy" id="2024550"/>
    <lineage>
        <taxon>Bacteria</taxon>
        <taxon>Pseudomonadati</taxon>
        <taxon>Pseudomonadota</taxon>
        <taxon>Betaproteobacteria</taxon>
        <taxon>Rhodocyclales</taxon>
        <taxon>Zoogloeaceae</taxon>
        <taxon>Uliginosibacterium</taxon>
    </lineage>
</organism>
<evidence type="ECO:0000256" key="7">
    <source>
        <dbReference type="HAMAP-Rule" id="MF_00639"/>
    </source>
</evidence>
<dbReference type="Pfam" id="PF02875">
    <property type="entry name" value="Mur_ligase_C"/>
    <property type="match status" value="1"/>
</dbReference>
<comment type="function">
    <text evidence="7 8">Cell wall formation. Catalyzes the addition of glutamate to the nucleotide precursor UDP-N-acetylmuramoyl-L-alanine (UMA).</text>
</comment>
<comment type="catalytic activity">
    <reaction evidence="7 8">
        <text>UDP-N-acetyl-alpha-D-muramoyl-L-alanine + D-glutamate + ATP = UDP-N-acetyl-alpha-D-muramoyl-L-alanyl-D-glutamate + ADP + phosphate + H(+)</text>
        <dbReference type="Rhea" id="RHEA:16429"/>
        <dbReference type="ChEBI" id="CHEBI:15378"/>
        <dbReference type="ChEBI" id="CHEBI:29986"/>
        <dbReference type="ChEBI" id="CHEBI:30616"/>
        <dbReference type="ChEBI" id="CHEBI:43474"/>
        <dbReference type="ChEBI" id="CHEBI:83898"/>
        <dbReference type="ChEBI" id="CHEBI:83900"/>
        <dbReference type="ChEBI" id="CHEBI:456216"/>
        <dbReference type="EC" id="6.3.2.9"/>
    </reaction>
</comment>
<dbReference type="EMBL" id="JBDIVE010000002">
    <property type="protein sequence ID" value="MEN3068137.1"/>
    <property type="molecule type" value="Genomic_DNA"/>
</dbReference>
<name>A0ABU9YWN8_9RHOO</name>
<comment type="subcellular location">
    <subcellularLocation>
        <location evidence="1 7 8">Cytoplasm</location>
    </subcellularLocation>
</comment>
<evidence type="ECO:0000256" key="1">
    <source>
        <dbReference type="ARBA" id="ARBA00004496"/>
    </source>
</evidence>
<protein>
    <recommendedName>
        <fullName evidence="7 8">UDP-N-acetylmuramoylalanine--D-glutamate ligase</fullName>
        <ecNumber evidence="7 8">6.3.2.9</ecNumber>
    </recommendedName>
    <alternativeName>
        <fullName evidence="7">D-glutamic acid-adding enzyme</fullName>
    </alternativeName>
    <alternativeName>
        <fullName evidence="7">UDP-N-acetylmuramoyl-L-alanyl-D-glutamate synthetase</fullName>
    </alternativeName>
</protein>
<keyword evidence="6 7" id="KW-0067">ATP-binding</keyword>
<evidence type="ECO:0000313" key="12">
    <source>
        <dbReference type="Proteomes" id="UP001410394"/>
    </source>
</evidence>
<dbReference type="Gene3D" id="3.40.50.720">
    <property type="entry name" value="NAD(P)-binding Rossmann-like Domain"/>
    <property type="match status" value="1"/>
</dbReference>
<dbReference type="EC" id="6.3.2.9" evidence="7 8"/>
<comment type="similarity">
    <text evidence="7">Belongs to the MurCDEF family.</text>
</comment>
<dbReference type="PANTHER" id="PTHR43692:SF1">
    <property type="entry name" value="UDP-N-ACETYLMURAMOYLALANINE--D-GLUTAMATE LIGASE"/>
    <property type="match status" value="1"/>
</dbReference>
<dbReference type="InterPro" id="IPR036565">
    <property type="entry name" value="Mur-like_cat_sf"/>
</dbReference>
<dbReference type="SUPFAM" id="SSF53244">
    <property type="entry name" value="MurD-like peptide ligases, peptide-binding domain"/>
    <property type="match status" value="1"/>
</dbReference>
<dbReference type="SUPFAM" id="SSF53623">
    <property type="entry name" value="MurD-like peptide ligases, catalytic domain"/>
    <property type="match status" value="1"/>
</dbReference>
<keyword evidence="3 7" id="KW-0963">Cytoplasm</keyword>
<proteinExistence type="inferred from homology"/>
<dbReference type="Pfam" id="PF08245">
    <property type="entry name" value="Mur_ligase_M"/>
    <property type="match status" value="1"/>
</dbReference>
<reference evidence="11 12" key="1">
    <citation type="journal article" date="2018" name="Int. J. Syst. Evol. Microbiol.">
        <title>Uliginosibacterium sediminicola sp. nov., isolated from freshwater sediment.</title>
        <authorList>
            <person name="Hwang W.M."/>
            <person name="Kim S.M."/>
            <person name="Kang K."/>
            <person name="Ahn T.Y."/>
        </authorList>
    </citation>
    <scope>NUCLEOTIDE SEQUENCE [LARGE SCALE GENOMIC DNA]</scope>
    <source>
        <strain evidence="11 12">M1-21</strain>
    </source>
</reference>
<keyword evidence="7 8" id="KW-0573">Peptidoglycan synthesis</keyword>
<dbReference type="Gene3D" id="3.40.1190.10">
    <property type="entry name" value="Mur-like, catalytic domain"/>
    <property type="match status" value="1"/>
</dbReference>
<dbReference type="RefSeq" id="WP_345918899.1">
    <property type="nucleotide sequence ID" value="NZ_JBDIVE010000002.1"/>
</dbReference>
<evidence type="ECO:0000256" key="5">
    <source>
        <dbReference type="ARBA" id="ARBA00022741"/>
    </source>
</evidence>
<feature type="domain" description="Mur ligase C-terminal" evidence="9">
    <location>
        <begin position="321"/>
        <end position="435"/>
    </location>
</feature>
<evidence type="ECO:0000256" key="8">
    <source>
        <dbReference type="RuleBase" id="RU003664"/>
    </source>
</evidence>
<accession>A0ABU9YWN8</accession>
<keyword evidence="7 8" id="KW-0133">Cell shape</keyword>
<dbReference type="InterPro" id="IPR013221">
    <property type="entry name" value="Mur_ligase_cen"/>
</dbReference>
<evidence type="ECO:0000256" key="2">
    <source>
        <dbReference type="ARBA" id="ARBA00004752"/>
    </source>
</evidence>
<keyword evidence="7 8" id="KW-0961">Cell wall biogenesis/degradation</keyword>
<gene>
    <name evidence="7 11" type="primary">murD</name>
    <name evidence="11" type="ORF">ABDB84_06570</name>
</gene>
<keyword evidence="5 7" id="KW-0547">Nucleotide-binding</keyword>
<dbReference type="InterPro" id="IPR036615">
    <property type="entry name" value="Mur_ligase_C_dom_sf"/>
</dbReference>
<evidence type="ECO:0000256" key="6">
    <source>
        <dbReference type="ARBA" id="ARBA00022840"/>
    </source>
</evidence>
<dbReference type="PANTHER" id="PTHR43692">
    <property type="entry name" value="UDP-N-ACETYLMURAMOYLALANINE--D-GLUTAMATE LIGASE"/>
    <property type="match status" value="1"/>
</dbReference>